<proteinExistence type="predicted"/>
<gene>
    <name evidence="2" type="ORF">CK510_21680</name>
</gene>
<organism evidence="2 3">
    <name type="scientific">Brunnivagina elsteri CCALA 953</name>
    <dbReference type="NCBI Taxonomy" id="987040"/>
    <lineage>
        <taxon>Bacteria</taxon>
        <taxon>Bacillati</taxon>
        <taxon>Cyanobacteriota</taxon>
        <taxon>Cyanophyceae</taxon>
        <taxon>Nostocales</taxon>
        <taxon>Calotrichaceae</taxon>
        <taxon>Brunnivagina</taxon>
    </lineage>
</organism>
<dbReference type="Proteomes" id="UP000218238">
    <property type="component" value="Unassembled WGS sequence"/>
</dbReference>
<dbReference type="EMBL" id="NTFS01000296">
    <property type="protein sequence ID" value="PAX51999.1"/>
    <property type="molecule type" value="Genomic_DNA"/>
</dbReference>
<reference evidence="2 3" key="1">
    <citation type="submission" date="2017-08" db="EMBL/GenBank/DDBJ databases">
        <title>Draft genome sequence of filamentous cyanobacterium Calothrix elsteri CCALA 953.</title>
        <authorList>
            <person name="Gagunashvili A.N."/>
            <person name="Elster J."/>
            <person name="Andresson O.S."/>
        </authorList>
    </citation>
    <scope>NUCLEOTIDE SEQUENCE [LARGE SCALE GENOMIC DNA]</scope>
    <source>
        <strain evidence="2 3">CCALA 953</strain>
    </source>
</reference>
<feature type="region of interest" description="Disordered" evidence="1">
    <location>
        <begin position="52"/>
        <end position="75"/>
    </location>
</feature>
<dbReference type="InterPro" id="IPR010328">
    <property type="entry name" value="DUF928"/>
</dbReference>
<name>A0A2A2TF15_9CYAN</name>
<comment type="caution">
    <text evidence="2">The sequence shown here is derived from an EMBL/GenBank/DDBJ whole genome shotgun (WGS) entry which is preliminary data.</text>
</comment>
<keyword evidence="3" id="KW-1185">Reference proteome</keyword>
<sequence>MSKTNVRKQLISKIYLSLILSWLIFGLPAAVYAVNFRGQNFILSSAGSKQNSRIKFKKPPSRGLPAKREAGGTRRYGSSCFTPGTTLTLLLPEDGFGLTTSAYPRFFWYVPANTAQRVEFSLYRVNRKTQAKQLVYKQSLQPTQEAKVESIELPKNRQVSPLKINQLYQWSVTVFCTQQNDGSEVSRTVEGWLERITLPQNIVRKLQTLSPKNRLAVYAERGLWFDLLSTLAQLHYCRPSDVSLSNMTADIFEQVELSELTQSFTTTKLNSLSTKHFCINH</sequence>
<accession>A0A2A2TF15</accession>
<dbReference type="AlphaFoldDB" id="A0A2A2TF15"/>
<evidence type="ECO:0000313" key="2">
    <source>
        <dbReference type="EMBL" id="PAX51999.1"/>
    </source>
</evidence>
<dbReference type="Pfam" id="PF06051">
    <property type="entry name" value="DUF928"/>
    <property type="match status" value="1"/>
</dbReference>
<evidence type="ECO:0008006" key="4">
    <source>
        <dbReference type="Google" id="ProtNLM"/>
    </source>
</evidence>
<protein>
    <recommendedName>
        <fullName evidence="4">DUF928 domain-containing protein</fullName>
    </recommendedName>
</protein>
<evidence type="ECO:0000256" key="1">
    <source>
        <dbReference type="SAM" id="MobiDB-lite"/>
    </source>
</evidence>
<evidence type="ECO:0000313" key="3">
    <source>
        <dbReference type="Proteomes" id="UP000218238"/>
    </source>
</evidence>